<sequence>MTIYQARDIVGDLPRWELIAIRRALSMLQYLNTPEETQRLAAVRVILRHKGY</sequence>
<dbReference type="EMBL" id="LR796927">
    <property type="protein sequence ID" value="CAB4175834.1"/>
    <property type="molecule type" value="Genomic_DNA"/>
</dbReference>
<gene>
    <name evidence="1" type="ORF">UFOVP996_40</name>
</gene>
<organism evidence="1">
    <name type="scientific">uncultured Caudovirales phage</name>
    <dbReference type="NCBI Taxonomy" id="2100421"/>
    <lineage>
        <taxon>Viruses</taxon>
        <taxon>Duplodnaviria</taxon>
        <taxon>Heunggongvirae</taxon>
        <taxon>Uroviricota</taxon>
        <taxon>Caudoviricetes</taxon>
        <taxon>Peduoviridae</taxon>
        <taxon>Maltschvirus</taxon>
        <taxon>Maltschvirus maltsch</taxon>
    </lineage>
</organism>
<name>A0A6J5Q8B6_9CAUD</name>
<evidence type="ECO:0000313" key="1">
    <source>
        <dbReference type="EMBL" id="CAB4175834.1"/>
    </source>
</evidence>
<protein>
    <submittedName>
        <fullName evidence="1">Uncharacterized protein</fullName>
    </submittedName>
</protein>
<proteinExistence type="predicted"/>
<accession>A0A6J5Q8B6</accession>
<reference evidence="1" key="1">
    <citation type="submission" date="2020-05" db="EMBL/GenBank/DDBJ databases">
        <authorList>
            <person name="Chiriac C."/>
            <person name="Salcher M."/>
            <person name="Ghai R."/>
            <person name="Kavagutti S V."/>
        </authorList>
    </citation>
    <scope>NUCLEOTIDE SEQUENCE</scope>
</reference>